<evidence type="ECO:0000256" key="1">
    <source>
        <dbReference type="SAM" id="Phobius"/>
    </source>
</evidence>
<sequence>MQLKHARALFYVAAVFNLGAVVLLHPASGMAAALAVSPAPGSGVFDQIALVAILAFGIGYWLVARDPDRNRDLVKIGMAAKLGVVAIVIAHFLTGSANAMLLLLVSGDLLFALAFLYFLKARTPQAAAALR</sequence>
<reference evidence="2" key="1">
    <citation type="submission" date="2016-01" db="EMBL/GenBank/DDBJ databases">
        <authorList>
            <person name="Peeters C."/>
        </authorList>
    </citation>
    <scope>NUCLEOTIDE SEQUENCE [LARGE SCALE GENOMIC DNA]</scope>
    <source>
        <strain evidence="2">LMG 22940</strain>
    </source>
</reference>
<comment type="caution">
    <text evidence="2">The sequence shown here is derived from an EMBL/GenBank/DDBJ whole genome shotgun (WGS) entry which is preliminary data.</text>
</comment>
<dbReference type="OrthoDB" id="7619493at2"/>
<keyword evidence="1" id="KW-0472">Membrane</keyword>
<proteinExistence type="predicted"/>
<organism evidence="2 3">
    <name type="scientific">Caballeronia choica</name>
    <dbReference type="NCBI Taxonomy" id="326476"/>
    <lineage>
        <taxon>Bacteria</taxon>
        <taxon>Pseudomonadati</taxon>
        <taxon>Pseudomonadota</taxon>
        <taxon>Betaproteobacteria</taxon>
        <taxon>Burkholderiales</taxon>
        <taxon>Burkholderiaceae</taxon>
        <taxon>Caballeronia</taxon>
    </lineage>
</organism>
<evidence type="ECO:0000313" key="3">
    <source>
        <dbReference type="Proteomes" id="UP000054770"/>
    </source>
</evidence>
<feature type="transmembrane region" description="Helical" evidence="1">
    <location>
        <begin position="99"/>
        <end position="119"/>
    </location>
</feature>
<protein>
    <submittedName>
        <fullName evidence="2">Uncharacterized protein</fullName>
    </submittedName>
</protein>
<dbReference type="EMBL" id="FCON02000087">
    <property type="protein sequence ID" value="SAL79838.1"/>
    <property type="molecule type" value="Genomic_DNA"/>
</dbReference>
<dbReference type="RefSeq" id="WP_087647722.1">
    <property type="nucleotide sequence ID" value="NZ_FCON02000087.1"/>
</dbReference>
<feature type="transmembrane region" description="Helical" evidence="1">
    <location>
        <begin position="45"/>
        <end position="64"/>
    </location>
</feature>
<name>A0A158KFB9_9BURK</name>
<gene>
    <name evidence="2" type="ORF">AWB68_05723</name>
</gene>
<keyword evidence="1" id="KW-0812">Transmembrane</keyword>
<dbReference type="AlphaFoldDB" id="A0A158KFB9"/>
<keyword evidence="3" id="KW-1185">Reference proteome</keyword>
<dbReference type="Proteomes" id="UP000054770">
    <property type="component" value="Unassembled WGS sequence"/>
</dbReference>
<feature type="transmembrane region" description="Helical" evidence="1">
    <location>
        <begin position="76"/>
        <end position="93"/>
    </location>
</feature>
<evidence type="ECO:0000313" key="2">
    <source>
        <dbReference type="EMBL" id="SAL79838.1"/>
    </source>
</evidence>
<keyword evidence="1" id="KW-1133">Transmembrane helix</keyword>
<accession>A0A158KFB9</accession>